<evidence type="ECO:0000256" key="3">
    <source>
        <dbReference type="ARBA" id="ARBA00022475"/>
    </source>
</evidence>
<feature type="compositionally biased region" description="Low complexity" evidence="16">
    <location>
        <begin position="298"/>
        <end position="311"/>
    </location>
</feature>
<evidence type="ECO:0000256" key="14">
    <source>
        <dbReference type="ARBA" id="ARBA00048679"/>
    </source>
</evidence>
<feature type="region of interest" description="Disordered" evidence="16">
    <location>
        <begin position="1"/>
        <end position="201"/>
    </location>
</feature>
<dbReference type="PANTHER" id="PTHR47982">
    <property type="entry name" value="PROLINE-RICH RECEPTOR-LIKE PROTEIN KINASE PERK4"/>
    <property type="match status" value="1"/>
</dbReference>
<comment type="catalytic activity">
    <reaction evidence="14">
        <text>L-seryl-[protein] + ATP = O-phospho-L-seryl-[protein] + ADP + H(+)</text>
        <dbReference type="Rhea" id="RHEA:17989"/>
        <dbReference type="Rhea" id="RHEA-COMP:9863"/>
        <dbReference type="Rhea" id="RHEA-COMP:11604"/>
        <dbReference type="ChEBI" id="CHEBI:15378"/>
        <dbReference type="ChEBI" id="CHEBI:29999"/>
        <dbReference type="ChEBI" id="CHEBI:30616"/>
        <dbReference type="ChEBI" id="CHEBI:83421"/>
        <dbReference type="ChEBI" id="CHEBI:456216"/>
        <dbReference type="EC" id="2.7.11.1"/>
    </reaction>
</comment>
<name>A0ABD1SB11_9LAMI</name>
<dbReference type="InterPro" id="IPR000719">
    <property type="entry name" value="Prot_kinase_dom"/>
</dbReference>
<evidence type="ECO:0000256" key="15">
    <source>
        <dbReference type="PROSITE-ProRule" id="PRU10141"/>
    </source>
</evidence>
<dbReference type="Proteomes" id="UP001604336">
    <property type="component" value="Unassembled WGS sequence"/>
</dbReference>
<dbReference type="GO" id="GO:0005524">
    <property type="term" value="F:ATP binding"/>
    <property type="evidence" value="ECO:0007669"/>
    <property type="project" value="UniProtKB-UniRule"/>
</dbReference>
<evidence type="ECO:0000259" key="18">
    <source>
        <dbReference type="PROSITE" id="PS50011"/>
    </source>
</evidence>
<feature type="compositionally biased region" description="Pro residues" evidence="16">
    <location>
        <begin position="39"/>
        <end position="160"/>
    </location>
</feature>
<comment type="caution">
    <text evidence="19">The sequence shown here is derived from an EMBL/GenBank/DDBJ whole genome shotgun (WGS) entry which is preliminary data.</text>
</comment>
<feature type="region of interest" description="Disordered" evidence="16">
    <location>
        <begin position="289"/>
        <end position="329"/>
    </location>
</feature>
<dbReference type="InterPro" id="IPR017441">
    <property type="entry name" value="Protein_kinase_ATP_BS"/>
</dbReference>
<dbReference type="AlphaFoldDB" id="A0ABD1SB11"/>
<feature type="compositionally biased region" description="Low complexity" evidence="16">
    <location>
        <begin position="161"/>
        <end position="171"/>
    </location>
</feature>
<gene>
    <name evidence="19" type="ORF">Adt_23500</name>
</gene>
<keyword evidence="3" id="KW-1003">Cell membrane</keyword>
<dbReference type="GO" id="GO:0005886">
    <property type="term" value="C:plasma membrane"/>
    <property type="evidence" value="ECO:0007669"/>
    <property type="project" value="UniProtKB-SubCell"/>
</dbReference>
<reference evidence="20" key="1">
    <citation type="submission" date="2024-07" db="EMBL/GenBank/DDBJ databases">
        <title>Two chromosome-level genome assemblies of Korean endemic species Abeliophyllum distichum and Forsythia ovata (Oleaceae).</title>
        <authorList>
            <person name="Jang H."/>
        </authorList>
    </citation>
    <scope>NUCLEOTIDE SEQUENCE [LARGE SCALE GENOMIC DNA]</scope>
</reference>
<dbReference type="GO" id="GO:0004674">
    <property type="term" value="F:protein serine/threonine kinase activity"/>
    <property type="evidence" value="ECO:0007669"/>
    <property type="project" value="UniProtKB-KW"/>
</dbReference>
<keyword evidence="12 17" id="KW-0472">Membrane</keyword>
<evidence type="ECO:0000256" key="11">
    <source>
        <dbReference type="ARBA" id="ARBA00022989"/>
    </source>
</evidence>
<dbReference type="Pfam" id="PF07714">
    <property type="entry name" value="PK_Tyr_Ser-Thr"/>
    <property type="match status" value="1"/>
</dbReference>
<dbReference type="EMBL" id="JBFOLK010000007">
    <property type="protein sequence ID" value="KAL2497950.1"/>
    <property type="molecule type" value="Genomic_DNA"/>
</dbReference>
<dbReference type="PROSITE" id="PS00107">
    <property type="entry name" value="PROTEIN_KINASE_ATP"/>
    <property type="match status" value="1"/>
</dbReference>
<dbReference type="InterPro" id="IPR001245">
    <property type="entry name" value="Ser-Thr/Tyr_kinase_cat_dom"/>
</dbReference>
<evidence type="ECO:0000256" key="17">
    <source>
        <dbReference type="SAM" id="Phobius"/>
    </source>
</evidence>
<keyword evidence="6" id="KW-0808">Transferase</keyword>
<dbReference type="PANTHER" id="PTHR47982:SF6">
    <property type="entry name" value="PROLINE-RICH RECEPTOR-LIKE PROTEIN KINASE PERK4"/>
    <property type="match status" value="1"/>
</dbReference>
<proteinExistence type="predicted"/>
<dbReference type="Gene3D" id="1.10.510.10">
    <property type="entry name" value="Transferase(Phosphotransferase) domain 1"/>
    <property type="match status" value="1"/>
</dbReference>
<evidence type="ECO:0000256" key="2">
    <source>
        <dbReference type="ARBA" id="ARBA00012513"/>
    </source>
</evidence>
<evidence type="ECO:0000256" key="4">
    <source>
        <dbReference type="ARBA" id="ARBA00022527"/>
    </source>
</evidence>
<keyword evidence="11 17" id="KW-1133">Transmembrane helix</keyword>
<evidence type="ECO:0000256" key="8">
    <source>
        <dbReference type="ARBA" id="ARBA00022741"/>
    </source>
</evidence>
<evidence type="ECO:0000256" key="9">
    <source>
        <dbReference type="ARBA" id="ARBA00022777"/>
    </source>
</evidence>
<feature type="domain" description="Protein kinase" evidence="18">
    <location>
        <begin position="348"/>
        <end position="627"/>
    </location>
</feature>
<dbReference type="FunFam" id="3.30.200.20:FF:000212">
    <property type="entry name" value="Proline-rich receptor-like protein kinase PERK8"/>
    <property type="match status" value="1"/>
</dbReference>
<dbReference type="FunFam" id="1.10.510.10:FF:000239">
    <property type="entry name" value="Proline-rich receptor-like protein kinase PERK1"/>
    <property type="match status" value="1"/>
</dbReference>
<feature type="transmembrane region" description="Helical" evidence="17">
    <location>
        <begin position="207"/>
        <end position="230"/>
    </location>
</feature>
<evidence type="ECO:0000256" key="12">
    <source>
        <dbReference type="ARBA" id="ARBA00023136"/>
    </source>
</evidence>
<evidence type="ECO:0000256" key="5">
    <source>
        <dbReference type="ARBA" id="ARBA00022553"/>
    </source>
</evidence>
<evidence type="ECO:0000256" key="10">
    <source>
        <dbReference type="ARBA" id="ARBA00022840"/>
    </source>
</evidence>
<dbReference type="InterPro" id="IPR011009">
    <property type="entry name" value="Kinase-like_dom_sf"/>
</dbReference>
<evidence type="ECO:0000256" key="1">
    <source>
        <dbReference type="ARBA" id="ARBA00004162"/>
    </source>
</evidence>
<protein>
    <recommendedName>
        <fullName evidence="2">non-specific serine/threonine protein kinase</fullName>
        <ecNumber evidence="2">2.7.11.1</ecNumber>
    </recommendedName>
</protein>
<keyword evidence="10 15" id="KW-0067">ATP-binding</keyword>
<dbReference type="PROSITE" id="PS00108">
    <property type="entry name" value="PROTEIN_KINASE_ST"/>
    <property type="match status" value="1"/>
</dbReference>
<feature type="compositionally biased region" description="Polar residues" evidence="16">
    <location>
        <begin position="1"/>
        <end position="19"/>
    </location>
</feature>
<comment type="subcellular location">
    <subcellularLocation>
        <location evidence="1">Cell membrane</location>
        <topology evidence="1">Single-pass membrane protein</topology>
    </subcellularLocation>
</comment>
<dbReference type="SMART" id="SM00220">
    <property type="entry name" value="S_TKc"/>
    <property type="match status" value="1"/>
</dbReference>
<organism evidence="19 20">
    <name type="scientific">Abeliophyllum distichum</name>
    <dbReference type="NCBI Taxonomy" id="126358"/>
    <lineage>
        <taxon>Eukaryota</taxon>
        <taxon>Viridiplantae</taxon>
        <taxon>Streptophyta</taxon>
        <taxon>Embryophyta</taxon>
        <taxon>Tracheophyta</taxon>
        <taxon>Spermatophyta</taxon>
        <taxon>Magnoliopsida</taxon>
        <taxon>eudicotyledons</taxon>
        <taxon>Gunneridae</taxon>
        <taxon>Pentapetalae</taxon>
        <taxon>asterids</taxon>
        <taxon>lamiids</taxon>
        <taxon>Lamiales</taxon>
        <taxon>Oleaceae</taxon>
        <taxon>Forsythieae</taxon>
        <taxon>Abeliophyllum</taxon>
    </lineage>
</organism>
<evidence type="ECO:0000256" key="16">
    <source>
        <dbReference type="SAM" id="MobiDB-lite"/>
    </source>
</evidence>
<dbReference type="PRINTS" id="PR01217">
    <property type="entry name" value="PRICHEXTENSN"/>
</dbReference>
<keyword evidence="8 15" id="KW-0547">Nucleotide-binding</keyword>
<evidence type="ECO:0000256" key="6">
    <source>
        <dbReference type="ARBA" id="ARBA00022679"/>
    </source>
</evidence>
<keyword evidence="5" id="KW-0597">Phosphoprotein</keyword>
<feature type="compositionally biased region" description="Low complexity" evidence="16">
    <location>
        <begin position="179"/>
        <end position="201"/>
    </location>
</feature>
<keyword evidence="9" id="KW-0418">Kinase</keyword>
<dbReference type="InterPro" id="IPR047117">
    <property type="entry name" value="PERK1-13-like"/>
</dbReference>
<comment type="catalytic activity">
    <reaction evidence="13">
        <text>L-threonyl-[protein] + ATP = O-phospho-L-threonyl-[protein] + ADP + H(+)</text>
        <dbReference type="Rhea" id="RHEA:46608"/>
        <dbReference type="Rhea" id="RHEA-COMP:11060"/>
        <dbReference type="Rhea" id="RHEA-COMP:11605"/>
        <dbReference type="ChEBI" id="CHEBI:15378"/>
        <dbReference type="ChEBI" id="CHEBI:30013"/>
        <dbReference type="ChEBI" id="CHEBI:30616"/>
        <dbReference type="ChEBI" id="CHEBI:61977"/>
        <dbReference type="ChEBI" id="CHEBI:456216"/>
        <dbReference type="EC" id="2.7.11.1"/>
    </reaction>
</comment>
<evidence type="ECO:0000256" key="13">
    <source>
        <dbReference type="ARBA" id="ARBA00047899"/>
    </source>
</evidence>
<evidence type="ECO:0000313" key="20">
    <source>
        <dbReference type="Proteomes" id="UP001604336"/>
    </source>
</evidence>
<dbReference type="Gene3D" id="3.30.200.20">
    <property type="entry name" value="Phosphorylase Kinase, domain 1"/>
    <property type="match status" value="1"/>
</dbReference>
<keyword evidence="4" id="KW-0723">Serine/threonine-protein kinase</keyword>
<feature type="binding site" evidence="15">
    <location>
        <position position="376"/>
    </location>
    <ligand>
        <name>ATP</name>
        <dbReference type="ChEBI" id="CHEBI:30616"/>
    </ligand>
</feature>
<dbReference type="EC" id="2.7.11.1" evidence="2"/>
<dbReference type="InterPro" id="IPR008271">
    <property type="entry name" value="Ser/Thr_kinase_AS"/>
</dbReference>
<keyword evidence="7 17" id="KW-0812">Transmembrane</keyword>
<feature type="region of interest" description="Disordered" evidence="16">
    <location>
        <begin position="672"/>
        <end position="709"/>
    </location>
</feature>
<keyword evidence="20" id="KW-1185">Reference proteome</keyword>
<sequence>MATSPQTAPSQNSIETSLDSIKPPPPPHPHSSSNSTPPASSPPALQPTSPPPPSPKPAPPPSPPPSSPPPAPPPSSPPPPPLASPPPSPPTSPPPPHSITPPPKESPTHPPPPKESPPTASPLPPSTTPLSPPPPTPTPTPTPTAPGSPPAPVFSPPPPTAVSHTPPSSLFTPPPPSHSSPANKSSGASGGFSHSPPPSVSSNSTNVAIIAGIVVGGVVILAVLIICLIWSRSRRDKKQPYYMSPGHPPKEMYFNATTNWNSPQPMEHIVKIPPPPGVMGTPIGHVGGWAAPPPTQPAPANSSSEFSSGYSGQHQTPKQPPSPNVGGINGFSKSQFTYEELAAATGGFSQVNLLGQGGFGLVHKGILPDGKEVAVKSLKSGSGQGEREFQAEVEIISRVHHRHLVSLVGYFVADAQRMLVYEFVPNKTLEFHLHGKGQPVMDWATRLRIALGSAKGLGYLHEDCHPRIIHRDIKAANILLDYNFEAMVADFGLAKLTSDNYTHVSTRVMGTFGYLAPEYASSGKLTEKSDVFSYGVMLLELITGRRPVDPTGKIMEDSLVDWARPLLSKAVEDGNYGELVDPRLQGNYDPQEIVRMVACAAACIRHSARRRPRMSQIVRALDGDASLEDLNDGGKTAHGTPYNNPTGNTETYDTCAYNADMMKFRKMVMSSQEFPSSEYGETSEYGLNPSSSSGDSRELPHPSSRKQKL</sequence>
<evidence type="ECO:0000256" key="7">
    <source>
        <dbReference type="ARBA" id="ARBA00022692"/>
    </source>
</evidence>
<dbReference type="PROSITE" id="PS50011">
    <property type="entry name" value="PROTEIN_KINASE_DOM"/>
    <property type="match status" value="1"/>
</dbReference>
<accession>A0ABD1SB11</accession>
<dbReference type="SUPFAM" id="SSF56112">
    <property type="entry name" value="Protein kinase-like (PK-like)"/>
    <property type="match status" value="1"/>
</dbReference>
<evidence type="ECO:0000313" key="19">
    <source>
        <dbReference type="EMBL" id="KAL2497950.1"/>
    </source>
</evidence>